<feature type="region of interest" description="Disordered" evidence="1">
    <location>
        <begin position="317"/>
        <end position="344"/>
    </location>
</feature>
<reference evidence="2" key="1">
    <citation type="submission" date="2022-08" db="EMBL/GenBank/DDBJ databases">
        <title>A Global Phylogenomic Analysis of the Shiitake Genus Lentinula.</title>
        <authorList>
            <consortium name="DOE Joint Genome Institute"/>
            <person name="Sierra-Patev S."/>
            <person name="Min B."/>
            <person name="Naranjo-Ortiz M."/>
            <person name="Looney B."/>
            <person name="Konkel Z."/>
            <person name="Slot J.C."/>
            <person name="Sakamoto Y."/>
            <person name="Steenwyk J.L."/>
            <person name="Rokas A."/>
            <person name="Carro J."/>
            <person name="Camarero S."/>
            <person name="Ferreira P."/>
            <person name="Molpeceres G."/>
            <person name="Ruiz-Duenas F.J."/>
            <person name="Serrano A."/>
            <person name="Henrissat B."/>
            <person name="Drula E."/>
            <person name="Hughes K.W."/>
            <person name="Mata J.L."/>
            <person name="Ishikawa N.K."/>
            <person name="Vargas-Isla R."/>
            <person name="Ushijima S."/>
            <person name="Smith C.A."/>
            <person name="Ahrendt S."/>
            <person name="Andreopoulos W."/>
            <person name="He G."/>
            <person name="Labutti K."/>
            <person name="Lipzen A."/>
            <person name="Ng V."/>
            <person name="Riley R."/>
            <person name="Sandor L."/>
            <person name="Barry K."/>
            <person name="Martinez A.T."/>
            <person name="Xiao Y."/>
            <person name="Gibbons J.G."/>
            <person name="Terashima K."/>
            <person name="Grigoriev I.V."/>
            <person name="Hibbett D.S."/>
        </authorList>
    </citation>
    <scope>NUCLEOTIDE SEQUENCE</scope>
    <source>
        <strain evidence="2">JLM2183</strain>
    </source>
</reference>
<comment type="caution">
    <text evidence="2">The sequence shown here is derived from an EMBL/GenBank/DDBJ whole genome shotgun (WGS) entry which is preliminary data.</text>
</comment>
<name>A0A9W9AT50_9AGAR</name>
<feature type="region of interest" description="Disordered" evidence="1">
    <location>
        <begin position="1"/>
        <end position="23"/>
    </location>
</feature>
<protein>
    <submittedName>
        <fullName evidence="2">Uncharacterized protein</fullName>
    </submittedName>
</protein>
<dbReference type="AlphaFoldDB" id="A0A9W9AT50"/>
<feature type="region of interest" description="Disordered" evidence="1">
    <location>
        <begin position="667"/>
        <end position="696"/>
    </location>
</feature>
<evidence type="ECO:0000256" key="1">
    <source>
        <dbReference type="SAM" id="MobiDB-lite"/>
    </source>
</evidence>
<accession>A0A9W9AT50</accession>
<feature type="compositionally biased region" description="Basic and acidic residues" evidence="1">
    <location>
        <begin position="747"/>
        <end position="764"/>
    </location>
</feature>
<gene>
    <name evidence="2" type="ORF">J3R30DRAFT_3417378</name>
</gene>
<evidence type="ECO:0000313" key="3">
    <source>
        <dbReference type="Proteomes" id="UP001150266"/>
    </source>
</evidence>
<feature type="compositionally biased region" description="Polar residues" evidence="1">
    <location>
        <begin position="734"/>
        <end position="746"/>
    </location>
</feature>
<dbReference type="Gene3D" id="3.10.450.50">
    <property type="match status" value="1"/>
</dbReference>
<dbReference type="Proteomes" id="UP001150266">
    <property type="component" value="Unassembled WGS sequence"/>
</dbReference>
<dbReference type="OrthoDB" id="3265156at2759"/>
<dbReference type="EMBL" id="JAOTPV010000001">
    <property type="protein sequence ID" value="KAJ4489934.1"/>
    <property type="molecule type" value="Genomic_DNA"/>
</dbReference>
<feature type="compositionally biased region" description="Basic and acidic residues" evidence="1">
    <location>
        <begin position="669"/>
        <end position="688"/>
    </location>
</feature>
<feature type="compositionally biased region" description="Low complexity" evidence="1">
    <location>
        <begin position="322"/>
        <end position="341"/>
    </location>
</feature>
<feature type="compositionally biased region" description="Polar residues" evidence="1">
    <location>
        <begin position="229"/>
        <end position="247"/>
    </location>
</feature>
<keyword evidence="3" id="KW-1185">Reference proteome</keyword>
<feature type="region of interest" description="Disordered" evidence="1">
    <location>
        <begin position="723"/>
        <end position="830"/>
    </location>
</feature>
<feature type="region of interest" description="Disordered" evidence="1">
    <location>
        <begin position="83"/>
        <end position="190"/>
    </location>
</feature>
<feature type="compositionally biased region" description="Polar residues" evidence="1">
    <location>
        <begin position="164"/>
        <end position="180"/>
    </location>
</feature>
<feature type="region of interest" description="Disordered" evidence="1">
    <location>
        <begin position="229"/>
        <end position="301"/>
    </location>
</feature>
<feature type="compositionally biased region" description="Polar residues" evidence="1">
    <location>
        <begin position="809"/>
        <end position="821"/>
    </location>
</feature>
<sequence>MMPNHKSFTNWKTNGNSWKTNNPRSSMAMNSMDKTLTGQQSEVALGKRLVNPAPPTIVAASSGQYTPYHSDCPSSYSTLNVNTGNPWNTSQSTRTDNGHKNWNSGSRSVNAGFNANDKADYTCNSPKKPHTQPTQYGVPRNRPIADGSQDKGKDRHFSHKVGRNSWTGHNSQKSQRSTINPHPPKKQSTHTVAKIRTVIPHAEDLQPNEGFTGVKTTVPLGVPKVLSTSKVSTGNKTGNMFQGSWTNPKRGKWSKRGIWSIQDKGNRHGPPNQAIQPVHPLPSSNLPPSSPPDPSTPHRLPTMALNKALNNHNILPQKRKAPSNSNSAASISSPYSGSSASMRGPGRDFNHLLPAEPRVNAKRRKIREQELRQDDQEGVVIDVEEQMPEVPGQELVDNGGVAASVESSADGRCESILDSRTDQVLIQPNTETVKIEYNDKEFELVYPPPSSPISSHLPLSTVSQHLDSKENSNYSERGTVPVKAAATVIGTGIKDELLDIRSVHIEPPNSLTSGTKRYHPIPPSCLKFFPVPLPAVDSSFPTILSSSSKSPLNSNQLARSLVPNPHFRTARAEFTKRAVAELRAQGLVVSRVLWRDDGFCVDWEKPIVRDDPGVGIGVGGESSGNAKEKEKSLDGKIKEEIDQFFSEKETFKLAEAMSDNLYPIEGEDLQDKSEPQSDLKSKGTKLQDKLQSPKSHLYSHLKKAKLPIMRADVDIIDLTVDEKTSPPLPPYMANPSQLNGNLNTSPDLRRENNAVEIGDSRPEYKPPLLVRLGSGRAPNPDSSRLRMSHQRSPFLRSTSPHLVARKSTFDSGSESTNSSSRPFDLAKPPNVKTVPKAVHIAFTTHHDNLSPMLQPHDVNFSCDIHRTGALTVQQQKPILAKTGAHNDNPNSEANGDTIIKVLHSSDDPGDIEEEMQVRGALGLDLGLNDPNMEVTLGSEEDTDIPRSSKQSSDSVEIVELPVEAGQSQEGSMSAFDIPSISTLGPNIEEVVVKLDGKARMEQQAITFLRRYINSWEYDRPSLAHAYAPNAVFSCSVILPEISSFDKSPTHAFASHFDTSMSALNLGSSTSSRPFRGPPVPIQTPTVITPALLLLDPQRAYTFFPFGGQAKVVYDVLSLGDLENVPENSERGNSGSLLYLGVQAELKRRTPEADILDLLNSKLEKQTKGKGRTKVDEAKLCIGWNFVLRAGDVGDKYFSLQIVSHQMIVRDGL</sequence>
<proteinExistence type="predicted"/>
<organism evidence="2 3">
    <name type="scientific">Lentinula aciculospora</name>
    <dbReference type="NCBI Taxonomy" id="153920"/>
    <lineage>
        <taxon>Eukaryota</taxon>
        <taxon>Fungi</taxon>
        <taxon>Dikarya</taxon>
        <taxon>Basidiomycota</taxon>
        <taxon>Agaricomycotina</taxon>
        <taxon>Agaricomycetes</taxon>
        <taxon>Agaricomycetidae</taxon>
        <taxon>Agaricales</taxon>
        <taxon>Marasmiineae</taxon>
        <taxon>Omphalotaceae</taxon>
        <taxon>Lentinula</taxon>
    </lineage>
</organism>
<evidence type="ECO:0000313" key="2">
    <source>
        <dbReference type="EMBL" id="KAJ4489934.1"/>
    </source>
</evidence>
<feature type="compositionally biased region" description="Polar residues" evidence="1">
    <location>
        <begin position="83"/>
        <end position="113"/>
    </location>
</feature>